<dbReference type="EMBL" id="MT418680">
    <property type="protein sequence ID" value="QKF94638.1"/>
    <property type="molecule type" value="Genomic_DNA"/>
</dbReference>
<proteinExistence type="predicted"/>
<gene>
    <name evidence="1" type="ORF">Fadolivirus_1_1180</name>
</gene>
<organism evidence="1 2">
    <name type="scientific">Fadolivirus FV1/VV64</name>
    <dbReference type="NCBI Taxonomy" id="3070911"/>
    <lineage>
        <taxon>Viruses</taxon>
        <taxon>Varidnaviria</taxon>
        <taxon>Bamfordvirae</taxon>
        <taxon>Nucleocytoviricota</taxon>
        <taxon>Megaviricetes</taxon>
        <taxon>Imitervirales</taxon>
        <taxon>Mimiviridae</taxon>
        <taxon>Klosneuvirinae</taxon>
        <taxon>Fadolivirus</taxon>
        <taxon>Fadolivirus algeromassiliense</taxon>
    </lineage>
</organism>
<reference evidence="1 2" key="1">
    <citation type="submission" date="2020-04" db="EMBL/GenBank/DDBJ databases">
        <title>Advantages and limits of metagenomic assembly and binning of a giant virus.</title>
        <authorList>
            <person name="Schulz F."/>
            <person name="Andreani J."/>
            <person name="Francis R."/>
            <person name="Boudjemaa H."/>
            <person name="Bou Khalil J.Y."/>
            <person name="Lee J."/>
            <person name="La Scola B."/>
            <person name="Woyke T."/>
        </authorList>
    </citation>
    <scope>NUCLEOTIDE SEQUENCE [LARGE SCALE GENOMIC DNA]</scope>
    <source>
        <strain evidence="1 2">FV1/VV64</strain>
    </source>
</reference>
<name>A0A7D3R2N5_9VIRU</name>
<keyword evidence="2" id="KW-1185">Reference proteome</keyword>
<dbReference type="Proteomes" id="UP001162001">
    <property type="component" value="Segment"/>
</dbReference>
<accession>A0A7D3R2N5</accession>
<protein>
    <submittedName>
        <fullName evidence="1">Uncharacterized protein</fullName>
    </submittedName>
</protein>
<evidence type="ECO:0000313" key="1">
    <source>
        <dbReference type="EMBL" id="QKF94638.1"/>
    </source>
</evidence>
<sequence>MYNLWIPTLIVLLFITIYMVYCKENQTNIIISENFTNKCNTCRDNHLLPILEPMFNIREVCKQCLLLEDHLNNSKKRCQDCIRKHFLTIDGFLEEAISLESDLKKRDELRRLHIRWIGLEKEYVQNPNSIDELAKKLRQFRKPLVGKCFDMVLKYDV</sequence>
<evidence type="ECO:0000313" key="2">
    <source>
        <dbReference type="Proteomes" id="UP001162001"/>
    </source>
</evidence>